<dbReference type="PANTHER" id="PTHR47843">
    <property type="entry name" value="BTB DOMAIN-CONTAINING PROTEIN-RELATED"/>
    <property type="match status" value="1"/>
</dbReference>
<dbReference type="EMBL" id="CVQI01014446">
    <property type="protein sequence ID" value="CRK23274.1"/>
    <property type="molecule type" value="Genomic_DNA"/>
</dbReference>
<dbReference type="STRING" id="100787.A0A0G4LMX7"/>
<keyword evidence="4" id="KW-1185">Reference proteome</keyword>
<dbReference type="Proteomes" id="UP000045706">
    <property type="component" value="Unassembled WGS sequence"/>
</dbReference>
<name>A0A0G4LMX7_VERLO</name>
<organism evidence="2 5">
    <name type="scientific">Verticillium longisporum</name>
    <name type="common">Verticillium dahliae var. longisporum</name>
    <dbReference type="NCBI Taxonomy" id="100787"/>
    <lineage>
        <taxon>Eukaryota</taxon>
        <taxon>Fungi</taxon>
        <taxon>Dikarya</taxon>
        <taxon>Ascomycota</taxon>
        <taxon>Pezizomycotina</taxon>
        <taxon>Sordariomycetes</taxon>
        <taxon>Hypocreomycetidae</taxon>
        <taxon>Glomerellales</taxon>
        <taxon>Plectosphaerellaceae</taxon>
        <taxon>Verticillium</taxon>
    </lineage>
</organism>
<dbReference type="PROSITE" id="PS50097">
    <property type="entry name" value="BTB"/>
    <property type="match status" value="1"/>
</dbReference>
<gene>
    <name evidence="3" type="ORF">BN1708_015573</name>
    <name evidence="2" type="ORF">BN1723_003029</name>
</gene>
<sequence length="306" mass="34863">MEVSRDDRIRVYRSTACRRVFGQYENSCLRKQKAIRKVVEANYLQVATYSDDELVRILQDLLADGIFISDSIAQRRFPDLFKETKPTPPVATPVMAIVQKDQADFLSEIQSLLLTGEHSDLTISTSKGEYQVHRLVVCSRSRVFATKCSPQWHTQGEKPSISLVEDDPTAVDCMVQYFYKSNYDTTSLVLSDESSPSGRDCLMHHAKIFALAEMYSIEGLKALSLAKFKELTSSSSKLCHDEFFSVAEYVYTSTVEAVREMRDTVVKVLYANPKYLDLEVGKTTMMCHTDLVYDLLLHVRARGHWH</sequence>
<evidence type="ECO:0000259" key="1">
    <source>
        <dbReference type="PROSITE" id="PS50097"/>
    </source>
</evidence>
<dbReference type="Gene3D" id="3.30.710.10">
    <property type="entry name" value="Potassium Channel Kv1.1, Chain A"/>
    <property type="match status" value="1"/>
</dbReference>
<dbReference type="InterPro" id="IPR011333">
    <property type="entry name" value="SKP1/BTB/POZ_sf"/>
</dbReference>
<dbReference type="EMBL" id="CVQH01021118">
    <property type="protein sequence ID" value="CRK29372.1"/>
    <property type="molecule type" value="Genomic_DNA"/>
</dbReference>
<evidence type="ECO:0000313" key="5">
    <source>
        <dbReference type="Proteomes" id="UP000045706"/>
    </source>
</evidence>
<reference evidence="4 5" key="1">
    <citation type="submission" date="2015-05" db="EMBL/GenBank/DDBJ databases">
        <authorList>
            <person name="Fogelqvist Johan"/>
        </authorList>
    </citation>
    <scope>NUCLEOTIDE SEQUENCE [LARGE SCALE GENOMIC DNA]</scope>
    <source>
        <strain evidence="3">VL1</strain>
        <strain evidence="2">VL2</strain>
    </source>
</reference>
<evidence type="ECO:0000313" key="4">
    <source>
        <dbReference type="Proteomes" id="UP000044602"/>
    </source>
</evidence>
<evidence type="ECO:0000313" key="3">
    <source>
        <dbReference type="EMBL" id="CRK29372.1"/>
    </source>
</evidence>
<proteinExistence type="predicted"/>
<dbReference type="InterPro" id="IPR000210">
    <property type="entry name" value="BTB/POZ_dom"/>
</dbReference>
<evidence type="ECO:0000313" key="2">
    <source>
        <dbReference type="EMBL" id="CRK23274.1"/>
    </source>
</evidence>
<dbReference type="PANTHER" id="PTHR47843:SF5">
    <property type="entry name" value="BTB_POZ DOMAIN PROTEIN"/>
    <property type="match status" value="1"/>
</dbReference>
<dbReference type="Proteomes" id="UP000044602">
    <property type="component" value="Unassembled WGS sequence"/>
</dbReference>
<dbReference type="AlphaFoldDB" id="A0A0G4LMX7"/>
<protein>
    <recommendedName>
        <fullName evidence="1">BTB domain-containing protein</fullName>
    </recommendedName>
</protein>
<dbReference type="Pfam" id="PF00651">
    <property type="entry name" value="BTB"/>
    <property type="match status" value="1"/>
</dbReference>
<accession>A0A0G4LMX7</accession>
<dbReference type="SUPFAM" id="SSF54695">
    <property type="entry name" value="POZ domain"/>
    <property type="match status" value="1"/>
</dbReference>
<feature type="domain" description="BTB" evidence="1">
    <location>
        <begin position="119"/>
        <end position="187"/>
    </location>
</feature>